<feature type="compositionally biased region" description="Basic residues" evidence="15">
    <location>
        <begin position="1497"/>
        <end position="1506"/>
    </location>
</feature>
<dbReference type="InterPro" id="IPR018303">
    <property type="entry name" value="ATPase_P-typ_P_site"/>
</dbReference>
<comment type="catalytic activity">
    <reaction evidence="12 14">
        <text>ATP + H2O + phospholipidSide 1 = ADP + phosphate + phospholipidSide 2.</text>
        <dbReference type="EC" id="7.6.2.1"/>
    </reaction>
</comment>
<feature type="transmembrane region" description="Helical" evidence="14">
    <location>
        <begin position="1302"/>
        <end position="1325"/>
    </location>
</feature>
<dbReference type="SUPFAM" id="SSF56784">
    <property type="entry name" value="HAD-like"/>
    <property type="match status" value="1"/>
</dbReference>
<feature type="transmembrane region" description="Helical" evidence="14">
    <location>
        <begin position="537"/>
        <end position="560"/>
    </location>
</feature>
<feature type="compositionally biased region" description="Basic residues" evidence="15">
    <location>
        <begin position="1519"/>
        <end position="1530"/>
    </location>
</feature>
<dbReference type="InterPro" id="IPR032631">
    <property type="entry name" value="P-type_ATPase_N"/>
</dbReference>
<feature type="transmembrane region" description="Helical" evidence="14">
    <location>
        <begin position="103"/>
        <end position="120"/>
    </location>
</feature>
<evidence type="ECO:0000256" key="3">
    <source>
        <dbReference type="ARBA" id="ARBA00022553"/>
    </source>
</evidence>
<dbReference type="NCBIfam" id="TIGR01652">
    <property type="entry name" value="ATPase-Plipid"/>
    <property type="match status" value="1"/>
</dbReference>
<organism evidence="18 19">
    <name type="scientific">Jaminaea rosea</name>
    <dbReference type="NCBI Taxonomy" id="1569628"/>
    <lineage>
        <taxon>Eukaryota</taxon>
        <taxon>Fungi</taxon>
        <taxon>Dikarya</taxon>
        <taxon>Basidiomycota</taxon>
        <taxon>Ustilaginomycotina</taxon>
        <taxon>Exobasidiomycetes</taxon>
        <taxon>Microstromatales</taxon>
        <taxon>Microstromatales incertae sedis</taxon>
        <taxon>Jaminaea</taxon>
    </lineage>
</organism>
<evidence type="ECO:0000256" key="4">
    <source>
        <dbReference type="ARBA" id="ARBA00022692"/>
    </source>
</evidence>
<evidence type="ECO:0000256" key="5">
    <source>
        <dbReference type="ARBA" id="ARBA00022723"/>
    </source>
</evidence>
<dbReference type="InterPro" id="IPR023299">
    <property type="entry name" value="ATPase_P-typ_cyto_dom_N"/>
</dbReference>
<keyword evidence="5" id="KW-0479">Metal-binding</keyword>
<feature type="transmembrane region" description="Helical" evidence="14">
    <location>
        <begin position="1345"/>
        <end position="1365"/>
    </location>
</feature>
<dbReference type="GO" id="GO:0005524">
    <property type="term" value="F:ATP binding"/>
    <property type="evidence" value="ECO:0007669"/>
    <property type="project" value="UniProtKB-UniRule"/>
</dbReference>
<dbReference type="EMBL" id="KZ819662">
    <property type="protein sequence ID" value="PWN29959.1"/>
    <property type="molecule type" value="Genomic_DNA"/>
</dbReference>
<dbReference type="Pfam" id="PF16212">
    <property type="entry name" value="PhoLip_ATPase_C"/>
    <property type="match status" value="1"/>
</dbReference>
<dbReference type="GO" id="GO:0016887">
    <property type="term" value="F:ATP hydrolysis activity"/>
    <property type="evidence" value="ECO:0007669"/>
    <property type="project" value="InterPro"/>
</dbReference>
<proteinExistence type="inferred from homology"/>
<dbReference type="FunFam" id="3.40.1110.10:FF:000087">
    <property type="entry name" value="Phospholipid-transporting ATPase"/>
    <property type="match status" value="1"/>
</dbReference>
<dbReference type="GO" id="GO:0045332">
    <property type="term" value="P:phospholipid translocation"/>
    <property type="evidence" value="ECO:0007669"/>
    <property type="project" value="TreeGrafter"/>
</dbReference>
<feature type="region of interest" description="Disordered" evidence="15">
    <location>
        <begin position="981"/>
        <end position="1026"/>
    </location>
</feature>
<dbReference type="Gene3D" id="3.40.50.1000">
    <property type="entry name" value="HAD superfamily/HAD-like"/>
    <property type="match status" value="1"/>
</dbReference>
<evidence type="ECO:0000259" key="16">
    <source>
        <dbReference type="Pfam" id="PF16209"/>
    </source>
</evidence>
<evidence type="ECO:0000313" key="18">
    <source>
        <dbReference type="EMBL" id="PWN29959.1"/>
    </source>
</evidence>
<feature type="compositionally biased region" description="Basic and acidic residues" evidence="15">
    <location>
        <begin position="1570"/>
        <end position="1581"/>
    </location>
</feature>
<evidence type="ECO:0000256" key="15">
    <source>
        <dbReference type="SAM" id="MobiDB-lite"/>
    </source>
</evidence>
<keyword evidence="10 14" id="KW-1133">Transmembrane helix</keyword>
<keyword evidence="9 14" id="KW-1278">Translocase</keyword>
<dbReference type="GO" id="GO:0005886">
    <property type="term" value="C:plasma membrane"/>
    <property type="evidence" value="ECO:0007669"/>
    <property type="project" value="TreeGrafter"/>
</dbReference>
<comment type="subcellular location">
    <subcellularLocation>
        <location evidence="1 14">Membrane</location>
        <topology evidence="1 14">Multi-pass membrane protein</topology>
    </subcellularLocation>
</comment>
<dbReference type="InterPro" id="IPR036412">
    <property type="entry name" value="HAD-like_sf"/>
</dbReference>
<dbReference type="RefSeq" id="XP_025364571.1">
    <property type="nucleotide sequence ID" value="XM_025503644.1"/>
</dbReference>
<dbReference type="SFLD" id="SFLDG00002">
    <property type="entry name" value="C1.7:_P-type_atpase_like"/>
    <property type="match status" value="1"/>
</dbReference>
<dbReference type="PROSITE" id="PS00154">
    <property type="entry name" value="ATPASE_E1_E2"/>
    <property type="match status" value="1"/>
</dbReference>
<dbReference type="Gene3D" id="3.40.1110.10">
    <property type="entry name" value="Calcium-transporting ATPase, cytoplasmic domain N"/>
    <property type="match status" value="1"/>
</dbReference>
<evidence type="ECO:0000256" key="10">
    <source>
        <dbReference type="ARBA" id="ARBA00022989"/>
    </source>
</evidence>
<dbReference type="STRING" id="1569628.A0A316UXC2"/>
<dbReference type="PRINTS" id="PR00119">
    <property type="entry name" value="CATATPASE"/>
</dbReference>
<feature type="transmembrane region" description="Helical" evidence="14">
    <location>
        <begin position="126"/>
        <end position="144"/>
    </location>
</feature>
<evidence type="ECO:0000256" key="13">
    <source>
        <dbReference type="ARBA" id="ARBA00049128"/>
    </source>
</evidence>
<feature type="compositionally biased region" description="Polar residues" evidence="15">
    <location>
        <begin position="274"/>
        <end position="290"/>
    </location>
</feature>
<dbReference type="FunFam" id="3.40.50.1000:FF:000001">
    <property type="entry name" value="Phospholipid-transporting ATPase IC"/>
    <property type="match status" value="1"/>
</dbReference>
<evidence type="ECO:0000256" key="6">
    <source>
        <dbReference type="ARBA" id="ARBA00022741"/>
    </source>
</evidence>
<evidence type="ECO:0000256" key="12">
    <source>
        <dbReference type="ARBA" id="ARBA00034036"/>
    </source>
</evidence>
<dbReference type="GO" id="GO:0140326">
    <property type="term" value="F:ATPase-coupled intramembrane lipid transporter activity"/>
    <property type="evidence" value="ECO:0007669"/>
    <property type="project" value="UniProtKB-EC"/>
</dbReference>
<keyword evidence="11 14" id="KW-0472">Membrane</keyword>
<dbReference type="SUPFAM" id="SSF81653">
    <property type="entry name" value="Calcium ATPase, transduction domain A"/>
    <property type="match status" value="1"/>
</dbReference>
<feature type="transmembrane region" description="Helical" evidence="14">
    <location>
        <begin position="1277"/>
        <end position="1295"/>
    </location>
</feature>
<dbReference type="GO" id="GO:0000287">
    <property type="term" value="F:magnesium ion binding"/>
    <property type="evidence" value="ECO:0007669"/>
    <property type="project" value="UniProtKB-UniRule"/>
</dbReference>
<dbReference type="Proteomes" id="UP000245884">
    <property type="component" value="Unassembled WGS sequence"/>
</dbReference>
<keyword evidence="19" id="KW-1185">Reference proteome</keyword>
<evidence type="ECO:0000256" key="1">
    <source>
        <dbReference type="ARBA" id="ARBA00004141"/>
    </source>
</evidence>
<dbReference type="Pfam" id="PF16209">
    <property type="entry name" value="PhoLip_ATPase_N"/>
    <property type="match status" value="1"/>
</dbReference>
<dbReference type="InterPro" id="IPR023214">
    <property type="entry name" value="HAD_sf"/>
</dbReference>
<dbReference type="SFLD" id="SFLDS00003">
    <property type="entry name" value="Haloacid_Dehalogenase"/>
    <property type="match status" value="1"/>
</dbReference>
<feature type="region of interest" description="Disordered" evidence="15">
    <location>
        <begin position="1559"/>
        <end position="1632"/>
    </location>
</feature>
<evidence type="ECO:0000256" key="8">
    <source>
        <dbReference type="ARBA" id="ARBA00022842"/>
    </source>
</evidence>
<comment type="catalytic activity">
    <reaction evidence="13">
        <text>a 1,2-diacyl-sn-glycero-3-phosphoethanolamine(out) + ATP + H2O = a 1,2-diacyl-sn-glycero-3-phosphoethanolamine(in) + ADP + phosphate + H(+)</text>
        <dbReference type="Rhea" id="RHEA:66132"/>
        <dbReference type="ChEBI" id="CHEBI:15377"/>
        <dbReference type="ChEBI" id="CHEBI:15378"/>
        <dbReference type="ChEBI" id="CHEBI:30616"/>
        <dbReference type="ChEBI" id="CHEBI:43474"/>
        <dbReference type="ChEBI" id="CHEBI:64612"/>
        <dbReference type="ChEBI" id="CHEBI:456216"/>
    </reaction>
    <physiologicalReaction direction="left-to-right" evidence="13">
        <dbReference type="Rhea" id="RHEA:66133"/>
    </physiologicalReaction>
</comment>
<keyword evidence="8 14" id="KW-0460">Magnesium</keyword>
<dbReference type="InterPro" id="IPR006539">
    <property type="entry name" value="P-type_ATPase_IV"/>
</dbReference>
<feature type="compositionally biased region" description="Polar residues" evidence="15">
    <location>
        <begin position="635"/>
        <end position="649"/>
    </location>
</feature>
<dbReference type="GeneID" id="37025467"/>
<keyword evidence="4 14" id="KW-0812">Transmembrane</keyword>
<dbReference type="InterPro" id="IPR023298">
    <property type="entry name" value="ATPase_P-typ_TM_dom_sf"/>
</dbReference>
<feature type="compositionally biased region" description="Acidic residues" evidence="15">
    <location>
        <begin position="1560"/>
        <end position="1569"/>
    </location>
</feature>
<comment type="similarity">
    <text evidence="2 14">Belongs to the cation transport ATPase (P-type) (TC 3.A.3) family. Type IV subfamily.</text>
</comment>
<evidence type="ECO:0000256" key="11">
    <source>
        <dbReference type="ARBA" id="ARBA00023136"/>
    </source>
</evidence>
<dbReference type="PANTHER" id="PTHR24092">
    <property type="entry name" value="PROBABLE PHOSPHOLIPID-TRANSPORTING ATPASE"/>
    <property type="match status" value="1"/>
</dbReference>
<feature type="transmembrane region" description="Helical" evidence="14">
    <location>
        <begin position="1232"/>
        <end position="1257"/>
    </location>
</feature>
<dbReference type="Pfam" id="PF13246">
    <property type="entry name" value="Cation_ATPase"/>
    <property type="match status" value="1"/>
</dbReference>
<dbReference type="SFLD" id="SFLDF00027">
    <property type="entry name" value="p-type_atpase"/>
    <property type="match status" value="1"/>
</dbReference>
<evidence type="ECO:0000256" key="2">
    <source>
        <dbReference type="ARBA" id="ARBA00008109"/>
    </source>
</evidence>
<keyword evidence="6 14" id="KW-0547">Nucleotide-binding</keyword>
<dbReference type="Gene3D" id="2.70.150.10">
    <property type="entry name" value="Calcium-transporting ATPase, cytoplasmic transduction domain A"/>
    <property type="match status" value="1"/>
</dbReference>
<feature type="transmembrane region" description="Helical" evidence="14">
    <location>
        <begin position="1187"/>
        <end position="1208"/>
    </location>
</feature>
<feature type="domain" description="P-type ATPase N-terminal" evidence="16">
    <location>
        <begin position="76"/>
        <end position="131"/>
    </location>
</feature>
<evidence type="ECO:0000259" key="17">
    <source>
        <dbReference type="Pfam" id="PF16212"/>
    </source>
</evidence>
<feature type="region of interest" description="Disordered" evidence="15">
    <location>
        <begin position="1"/>
        <end position="21"/>
    </location>
</feature>
<feature type="compositionally biased region" description="Acidic residues" evidence="15">
    <location>
        <begin position="1582"/>
        <end position="1596"/>
    </location>
</feature>
<feature type="region of interest" description="Disordered" evidence="15">
    <location>
        <begin position="1459"/>
        <end position="1545"/>
    </location>
</feature>
<gene>
    <name evidence="18" type="ORF">BDZ90DRAFT_1660</name>
</gene>
<dbReference type="OrthoDB" id="377733at2759"/>
<keyword evidence="3" id="KW-0597">Phosphoprotein</keyword>
<dbReference type="PANTHER" id="PTHR24092:SF153">
    <property type="entry name" value="PHOSPHOLIPID-TRANSPORTING ATPASE"/>
    <property type="match status" value="1"/>
</dbReference>
<dbReference type="InterPro" id="IPR044492">
    <property type="entry name" value="P_typ_ATPase_HD_dom"/>
</dbReference>
<feature type="region of interest" description="Disordered" evidence="15">
    <location>
        <begin position="1408"/>
        <end position="1430"/>
    </location>
</feature>
<accession>A0A316UXC2</accession>
<feature type="compositionally biased region" description="Basic and acidic residues" evidence="15">
    <location>
        <begin position="984"/>
        <end position="994"/>
    </location>
</feature>
<sequence length="1632" mass="180570">MVRNPFKGRDQVPEETPEAMGEPNKFVQAWRKVRAVGLDPELLFQKTRPPPAPRTIFFNEPLPAEYFDHKGKPLKSVTYATNQVLTAKYTVYNFIPKNLFEQFRRVANIFFLILVILQFFPKFATINPVLAMLPLLAVLAITALKDGYEDVKRHQSDRYLNRQQVRVMTAHNWINPNVMEEKERSVSAIWNGLRYKWLGGKKKQSQRLAKEFERRQASAAQNPEAVVGTPRASTADGPGGPAPETLPTTNAAAPGHHRSASDAPSTPGLGHTLSRASTSFGGPNRSSTMGVGSMYEGYETTPEGRVMRNGVLLTPEEETKYHAKKAPRWKKNMWEDLRVGDFVLIKNDEPIPADVIICATSEEEDSCFIETKNLDGETNLKSRHAVPELATMIRTAGEAAQAAMRVDSEPQDTNMYRLNASVTLADRFDQEGNPMRCPVTLNQILLRGCNLRNTKWVVGLVLMTGVDTKIIANSGNTPSKRSRVERQMNPMVYVNLLILACMAVGCAIADSLIEVHYFGLNAYWEFAATRSDDNPRINGLVTFGNALITFQNIVPISLYISIEVVRTIQAYFIFDDAEIYYEKTNRRTTARSWNLSDDLGQIQYIFSDKTGTLTQNLMLFRECAIGGVVYRGDPGSQQPQMKASGSADHSLNEKAGASSPSGTDVESGSGHEAGGKTGRMRVKPSADGEPFKDAQLQNALKDPHSTHGEQLGRFWRCLALCHTALASTSDGMIDYKAQSPDEQALVQAAAETGFVFLGRDRSTLSLQVPGSSEIEKYELLSVLEFTSARKRMSVILRRHADSKILVLSKGADSIIFERSAAGQDDIKANTDEALEEFANKGLRTLCLAGKELTEESYNEWAFRYHDASVALERREEKMEDLASELERDFLLYGATAIEDRLQDGVPETIADLKRAGINVWVATGDKLETAIAIGYSTQLLAQDMNLIVVRGGEYGAPNSAYEQLKRAVERFFGGHEALAQMKHQPPDSENERRNSSRFSLGGRPSLQGRRSHSHSRSSISNQSLVGADNGQRAGGYALVIDGTALGHALSEDFSKDLLLSISTQCKAVICCRVSPLQKALIVRLIKDGLGVMTLAIGDGANDVSMIQAAHVGIGIAGEEGLQAVNSSDYAIAQFRFLKRLLLVHGHWSYWRNGLMISNFFYKEIINISYLFFYQIYCAWSTTYALDYVYILLWNAFWTVAAVIGAGIFDRPISDRILMEVPELYRRSRENRYFGLTPFGWCMIDGVYQGVVMLFFILYTYNVTSARGDGYDVPLYEWSTVIAYASVLCANLFTGINVRAYTWWMVFAIALGPILFNIFAPVYAAFSPTTIWTYSYGNNQFLYPSFLFWMAGIFAIVLALLPRVIFRFVQESYYPNDIDILRYVDKRDPNHDYVHDPNMPTMRSRAKYAEGNNGNVPGGAPLVPASSSEHHHRLYADQEAGEGGTGALDPPNALAMHELRPTQSRASSRHYDMLTGTDRPSRGYSFSHEDLPPSQRPGRQHAKRGGTLRRLLMPTIPGSLKRRGSSMKRNKAQREAAAAGAGAGAGAAGAGVAASALRPVEDEDDDDEQHDEAAAHARRGPENDVEEEADPDPDSTDYADARSGAHADADDTNAEVDRVLGGAMAAGTTSTSR</sequence>
<dbReference type="EC" id="7.6.2.1" evidence="14"/>
<feature type="transmembrane region" description="Helical" evidence="14">
    <location>
        <begin position="1164"/>
        <end position="1181"/>
    </location>
</feature>
<keyword evidence="7 14" id="KW-0067">ATP-binding</keyword>
<dbReference type="SUPFAM" id="SSF81665">
    <property type="entry name" value="Calcium ATPase, transmembrane domain M"/>
    <property type="match status" value="1"/>
</dbReference>
<feature type="transmembrane region" description="Helical" evidence="14">
    <location>
        <begin position="492"/>
        <end position="517"/>
    </location>
</feature>
<protein>
    <recommendedName>
        <fullName evidence="14">Phospholipid-transporting ATPase</fullName>
        <ecNumber evidence="14">7.6.2.1</ecNumber>
    </recommendedName>
</protein>
<feature type="region of interest" description="Disordered" evidence="15">
    <location>
        <begin position="208"/>
        <end position="290"/>
    </location>
</feature>
<evidence type="ECO:0000313" key="19">
    <source>
        <dbReference type="Proteomes" id="UP000245884"/>
    </source>
</evidence>
<dbReference type="InterPro" id="IPR008250">
    <property type="entry name" value="ATPase_P-typ_transduc_dom_A_sf"/>
</dbReference>
<feature type="region of interest" description="Disordered" evidence="15">
    <location>
        <begin position="634"/>
        <end position="690"/>
    </location>
</feature>
<dbReference type="InterPro" id="IPR032630">
    <property type="entry name" value="P_typ_ATPase_c"/>
</dbReference>
<feature type="compositionally biased region" description="Basic and acidic residues" evidence="15">
    <location>
        <begin position="1598"/>
        <end position="1608"/>
    </location>
</feature>
<feature type="domain" description="P-type ATPase C-terminal" evidence="17">
    <location>
        <begin position="1124"/>
        <end position="1375"/>
    </location>
</feature>
<dbReference type="SUPFAM" id="SSF81660">
    <property type="entry name" value="Metal cation-transporting ATPase, ATP-binding domain N"/>
    <property type="match status" value="1"/>
</dbReference>
<evidence type="ECO:0000256" key="9">
    <source>
        <dbReference type="ARBA" id="ARBA00022967"/>
    </source>
</evidence>
<reference evidence="18 19" key="1">
    <citation type="journal article" date="2018" name="Mol. Biol. Evol.">
        <title>Broad Genomic Sampling Reveals a Smut Pathogenic Ancestry of the Fungal Clade Ustilaginomycotina.</title>
        <authorList>
            <person name="Kijpornyongpan T."/>
            <person name="Mondo S.J."/>
            <person name="Barry K."/>
            <person name="Sandor L."/>
            <person name="Lee J."/>
            <person name="Lipzen A."/>
            <person name="Pangilinan J."/>
            <person name="LaButti K."/>
            <person name="Hainaut M."/>
            <person name="Henrissat B."/>
            <person name="Grigoriev I.V."/>
            <person name="Spatafora J.W."/>
            <person name="Aime M.C."/>
        </authorList>
    </citation>
    <scope>NUCLEOTIDE SEQUENCE [LARGE SCALE GENOMIC DNA]</scope>
    <source>
        <strain evidence="18 19">MCA 5214</strain>
    </source>
</reference>
<evidence type="ECO:0000256" key="7">
    <source>
        <dbReference type="ARBA" id="ARBA00022840"/>
    </source>
</evidence>
<name>A0A316UXC2_9BASI</name>
<evidence type="ECO:0000256" key="14">
    <source>
        <dbReference type="RuleBase" id="RU362033"/>
    </source>
</evidence>
<dbReference type="NCBIfam" id="TIGR01494">
    <property type="entry name" value="ATPase_P-type"/>
    <property type="match status" value="1"/>
</dbReference>
<dbReference type="InterPro" id="IPR001757">
    <property type="entry name" value="P_typ_ATPase"/>
</dbReference>